<sequence length="737" mass="82183">MARILFPRESAEKGAKAKLKFGRKSSEKEILNQDTEAKAKESPKGARESVGKEGSSQEENTDVDEKTAEATQEHSFEESLKRKCEDSEDHASKKKKDDKTPTRKLEADAAPSSSQPTLSPDTTAIPPPAPYKQPLTEQEKFVELNSKNYPDITITKSKSVPTTAEIPIEEPVEVGVVKPEERLSIDSNSKKETALDEEDDEDLGQDGETIELGDDSESERQREHVLQKKQEAIKKCRAKRMEKLARAAELKRKRQEQAAQQREARKAAEEAERVATEKARATKRYGRYGVPKPQISLIDAPLPESAGTVKSHVVESPTKPANQPASIEDKAEKEPLKNLEGHFTTNKSPQKLLFSEPMVVDAPEESPAKIRRSLAREDVVMVDEETRMSADFRGSRLQTPAKQSAQPADVMVEDSQGSIGTEGGKSRSSKAPKMEVFQDLKSAAYSADQLAEYSWNGQGPFMIQEQVTQYLGIKSFKRKYPNMTRRAVDIQERDYLKERGQVTEGQCDLGLTAVAAQDILDIMYADFQDKYEYYCNAQREKQARELANKQKALNQFTLKPGFDKLDILEQAVQSAAAWNSQFNKARREQRRAHMDLQNWSIHYPKSKMKVLPAPKIGHYPIALVPGQFTDYYRDYTPTELNNLPLNTMCYDEIKVSRPPAQSEESSNGSDSDSESSSGSSSSGSSCDDANCKECDKKVKKTKELRETDSDDVVFVENDASSSDSVVLVSVTSAPVTA</sequence>
<feature type="compositionally biased region" description="Polar residues" evidence="2">
    <location>
        <begin position="396"/>
        <end position="406"/>
    </location>
</feature>
<proteinExistence type="predicted"/>
<dbReference type="EMBL" id="KB741197">
    <property type="protein sequence ID" value="ENN72982.1"/>
    <property type="molecule type" value="Genomic_DNA"/>
</dbReference>
<dbReference type="PANTHER" id="PTHR15361">
    <property type="entry name" value="RAD51/NUKS-INTERACTING PROTEIN"/>
    <property type="match status" value="1"/>
</dbReference>
<protein>
    <submittedName>
        <fullName evidence="3">Uncharacterized protein</fullName>
    </submittedName>
</protein>
<feature type="coiled-coil region" evidence="1">
    <location>
        <begin position="539"/>
        <end position="588"/>
    </location>
</feature>
<keyword evidence="1" id="KW-0175">Coiled coil</keyword>
<dbReference type="PANTHER" id="PTHR15361:SF5">
    <property type="entry name" value="C3H1-TYPE DOMAIN-CONTAINING PROTEIN"/>
    <property type="match status" value="1"/>
</dbReference>
<feature type="region of interest" description="Disordered" evidence="2">
    <location>
        <begin position="178"/>
        <end position="229"/>
    </location>
</feature>
<feature type="compositionally biased region" description="Low complexity" evidence="2">
    <location>
        <begin position="662"/>
        <end position="685"/>
    </location>
</feature>
<dbReference type="AlphaFoldDB" id="N6U334"/>
<evidence type="ECO:0000313" key="3">
    <source>
        <dbReference type="EMBL" id="ENN72982.1"/>
    </source>
</evidence>
<feature type="compositionally biased region" description="Polar residues" evidence="2">
    <location>
        <begin position="111"/>
        <end position="122"/>
    </location>
</feature>
<feature type="region of interest" description="Disordered" evidence="2">
    <location>
        <begin position="247"/>
        <end position="279"/>
    </location>
</feature>
<gene>
    <name evidence="3" type="ORF">YQE_10396</name>
</gene>
<feature type="region of interest" description="Disordered" evidence="2">
    <location>
        <begin position="308"/>
        <end position="330"/>
    </location>
</feature>
<accession>N6U334</accession>
<feature type="compositionally biased region" description="Low complexity" evidence="2">
    <location>
        <begin position="720"/>
        <end position="737"/>
    </location>
</feature>
<feature type="region of interest" description="Disordered" evidence="2">
    <location>
        <begin position="1"/>
        <end position="140"/>
    </location>
</feature>
<feature type="compositionally biased region" description="Basic and acidic residues" evidence="2">
    <location>
        <begin position="178"/>
        <end position="194"/>
    </location>
</feature>
<evidence type="ECO:0000256" key="2">
    <source>
        <dbReference type="SAM" id="MobiDB-lite"/>
    </source>
</evidence>
<dbReference type="CDD" id="cd21085">
    <property type="entry name" value="WH_NTD_PHF10"/>
    <property type="match status" value="1"/>
</dbReference>
<dbReference type="GO" id="GO:0003697">
    <property type="term" value="F:single-stranded DNA binding"/>
    <property type="evidence" value="ECO:0007669"/>
    <property type="project" value="TreeGrafter"/>
</dbReference>
<feature type="compositionally biased region" description="Basic and acidic residues" evidence="2">
    <location>
        <begin position="218"/>
        <end position="229"/>
    </location>
</feature>
<feature type="compositionally biased region" description="Basic and acidic residues" evidence="2">
    <location>
        <begin position="689"/>
        <end position="707"/>
    </location>
</feature>
<feature type="compositionally biased region" description="Basic and acidic residues" evidence="2">
    <location>
        <begin position="63"/>
        <end position="107"/>
    </location>
</feature>
<name>N6U334_DENPD</name>
<dbReference type="GO" id="GO:0000724">
    <property type="term" value="P:double-strand break repair via homologous recombination"/>
    <property type="evidence" value="ECO:0007669"/>
    <property type="project" value="TreeGrafter"/>
</dbReference>
<dbReference type="OrthoDB" id="1903104at2759"/>
<feature type="region of interest" description="Disordered" evidence="2">
    <location>
        <begin position="656"/>
        <end position="737"/>
    </location>
</feature>
<organism evidence="3">
    <name type="scientific">Dendroctonus ponderosae</name>
    <name type="common">Mountain pine beetle</name>
    <dbReference type="NCBI Taxonomy" id="77166"/>
    <lineage>
        <taxon>Eukaryota</taxon>
        <taxon>Metazoa</taxon>
        <taxon>Ecdysozoa</taxon>
        <taxon>Arthropoda</taxon>
        <taxon>Hexapoda</taxon>
        <taxon>Insecta</taxon>
        <taxon>Pterygota</taxon>
        <taxon>Neoptera</taxon>
        <taxon>Endopterygota</taxon>
        <taxon>Coleoptera</taxon>
        <taxon>Polyphaga</taxon>
        <taxon>Cucujiformia</taxon>
        <taxon>Curculionidae</taxon>
        <taxon>Scolytinae</taxon>
        <taxon>Dendroctonus</taxon>
    </lineage>
</organism>
<dbReference type="GO" id="GO:0003690">
    <property type="term" value="F:double-stranded DNA binding"/>
    <property type="evidence" value="ECO:0007669"/>
    <property type="project" value="TreeGrafter"/>
</dbReference>
<feature type="compositionally biased region" description="Acidic residues" evidence="2">
    <location>
        <begin position="195"/>
        <end position="217"/>
    </location>
</feature>
<evidence type="ECO:0000256" key="1">
    <source>
        <dbReference type="SAM" id="Coils"/>
    </source>
</evidence>
<feature type="compositionally biased region" description="Basic and acidic residues" evidence="2">
    <location>
        <begin position="262"/>
        <end position="279"/>
    </location>
</feature>
<dbReference type="HOGENOM" id="CLU_376562_0_0_1"/>
<reference evidence="3" key="1">
    <citation type="journal article" date="2013" name="Genome Biol.">
        <title>Draft genome of the mountain pine beetle, Dendroctonus ponderosae Hopkins, a major forest pest.</title>
        <authorList>
            <person name="Keeling C.I."/>
            <person name="Yuen M.M."/>
            <person name="Liao N.Y."/>
            <person name="Docking T.R."/>
            <person name="Chan S.K."/>
            <person name="Taylor G.A."/>
            <person name="Palmquist D.L."/>
            <person name="Jackman S.D."/>
            <person name="Nguyen A."/>
            <person name="Li M."/>
            <person name="Henderson H."/>
            <person name="Janes J.K."/>
            <person name="Zhao Y."/>
            <person name="Pandoh P."/>
            <person name="Moore R."/>
            <person name="Sperling F.A."/>
            <person name="Huber D.P."/>
            <person name="Birol I."/>
            <person name="Jones S.J."/>
            <person name="Bohlmann J."/>
        </authorList>
    </citation>
    <scope>NUCLEOTIDE SEQUENCE</scope>
</reference>
<feature type="region of interest" description="Disordered" evidence="2">
    <location>
        <begin position="395"/>
        <end position="432"/>
    </location>
</feature>
<dbReference type="InterPro" id="IPR052003">
    <property type="entry name" value="HR_DNA-Binding_Protein"/>
</dbReference>
<dbReference type="GO" id="GO:0036297">
    <property type="term" value="P:interstrand cross-link repair"/>
    <property type="evidence" value="ECO:0007669"/>
    <property type="project" value="TreeGrafter"/>
</dbReference>
<feature type="non-terminal residue" evidence="3">
    <location>
        <position position="1"/>
    </location>
</feature>
<feature type="compositionally biased region" description="Basic and acidic residues" evidence="2">
    <location>
        <begin position="24"/>
        <end position="51"/>
    </location>
</feature>